<dbReference type="AlphaFoldDB" id="A0A0F9BY76"/>
<proteinExistence type="predicted"/>
<reference evidence="1" key="1">
    <citation type="journal article" date="2015" name="Nature">
        <title>Complex archaea that bridge the gap between prokaryotes and eukaryotes.</title>
        <authorList>
            <person name="Spang A."/>
            <person name="Saw J.H."/>
            <person name="Jorgensen S.L."/>
            <person name="Zaremba-Niedzwiedzka K."/>
            <person name="Martijn J."/>
            <person name="Lind A.E."/>
            <person name="van Eijk R."/>
            <person name="Schleper C."/>
            <person name="Guy L."/>
            <person name="Ettema T.J."/>
        </authorList>
    </citation>
    <scope>NUCLEOTIDE SEQUENCE</scope>
</reference>
<dbReference type="EMBL" id="LAZR01035676">
    <property type="protein sequence ID" value="KKL26880.1"/>
    <property type="molecule type" value="Genomic_DNA"/>
</dbReference>
<accession>A0A0F9BY76</accession>
<protein>
    <submittedName>
        <fullName evidence="1">Uncharacterized protein</fullName>
    </submittedName>
</protein>
<gene>
    <name evidence="1" type="ORF">LCGC14_2390800</name>
</gene>
<organism evidence="1">
    <name type="scientific">marine sediment metagenome</name>
    <dbReference type="NCBI Taxonomy" id="412755"/>
    <lineage>
        <taxon>unclassified sequences</taxon>
        <taxon>metagenomes</taxon>
        <taxon>ecological metagenomes</taxon>
    </lineage>
</organism>
<name>A0A0F9BY76_9ZZZZ</name>
<comment type="caution">
    <text evidence="1">The sequence shown here is derived from an EMBL/GenBank/DDBJ whole genome shotgun (WGS) entry which is preliminary data.</text>
</comment>
<sequence>MKDTKTSLIFRMAKKKAPKAWLIEVDALLNHIDDLETRHREHLGIIDRLAKQREDLQKLMQNTVNVIDQWTTLYASGAEDIRILAGLIEKVDDLLVLMENSDDN</sequence>
<evidence type="ECO:0000313" key="1">
    <source>
        <dbReference type="EMBL" id="KKL26880.1"/>
    </source>
</evidence>